<protein>
    <recommendedName>
        <fullName evidence="1">ScoMcrA-like N-terminal head domain-containing protein</fullName>
    </recommendedName>
</protein>
<dbReference type="AlphaFoldDB" id="A0A382Q876"/>
<feature type="domain" description="ScoMcrA-like N-terminal head" evidence="1">
    <location>
        <begin position="13"/>
        <end position="96"/>
    </location>
</feature>
<sequence>MALDGKALAGLTDRQAVLDAIEECDQLGREAFLDKYGYGSAKEYFLRLQGNYYDSKAICGAAHGHQHPDQGPLGNDEFSGGRPVQTKLGELGFVVSDAPPQTIDELLDRLHRLRTYKRDGVA</sequence>
<feature type="non-terminal residue" evidence="2">
    <location>
        <position position="122"/>
    </location>
</feature>
<reference evidence="2" key="1">
    <citation type="submission" date="2018-05" db="EMBL/GenBank/DDBJ databases">
        <authorList>
            <person name="Lanie J.A."/>
            <person name="Ng W.-L."/>
            <person name="Kazmierczak K.M."/>
            <person name="Andrzejewski T.M."/>
            <person name="Davidsen T.M."/>
            <person name="Wayne K.J."/>
            <person name="Tettelin H."/>
            <person name="Glass J.I."/>
            <person name="Rusch D."/>
            <person name="Podicherti R."/>
            <person name="Tsui H.-C.T."/>
            <person name="Winkler M.E."/>
        </authorList>
    </citation>
    <scope>NUCLEOTIDE SEQUENCE</scope>
</reference>
<evidence type="ECO:0000313" key="2">
    <source>
        <dbReference type="EMBL" id="SVC81616.1"/>
    </source>
</evidence>
<accession>A0A382Q876</accession>
<proteinExistence type="predicted"/>
<gene>
    <name evidence="2" type="ORF">METZ01_LOCUS334470</name>
</gene>
<dbReference type="EMBL" id="UINC01112574">
    <property type="protein sequence ID" value="SVC81616.1"/>
    <property type="molecule type" value="Genomic_DNA"/>
</dbReference>
<evidence type="ECO:0000259" key="1">
    <source>
        <dbReference type="Pfam" id="PF26345"/>
    </source>
</evidence>
<dbReference type="Pfam" id="PF26345">
    <property type="entry name" value="ScoMcrA_N"/>
    <property type="match status" value="1"/>
</dbReference>
<name>A0A382Q876_9ZZZZ</name>
<organism evidence="2">
    <name type="scientific">marine metagenome</name>
    <dbReference type="NCBI Taxonomy" id="408172"/>
    <lineage>
        <taxon>unclassified sequences</taxon>
        <taxon>metagenomes</taxon>
        <taxon>ecological metagenomes</taxon>
    </lineage>
</organism>
<dbReference type="InterPro" id="IPR058807">
    <property type="entry name" value="ScoMcrA_N"/>
</dbReference>